<keyword evidence="1" id="KW-0175">Coiled coil</keyword>
<dbReference type="Proteomes" id="UP001558613">
    <property type="component" value="Unassembled WGS sequence"/>
</dbReference>
<evidence type="ECO:0000313" key="3">
    <source>
        <dbReference type="EMBL" id="KAL1266096.1"/>
    </source>
</evidence>
<reference evidence="3 4" key="1">
    <citation type="submission" date="2023-09" db="EMBL/GenBank/DDBJ databases">
        <authorList>
            <person name="Wang M."/>
        </authorList>
    </citation>
    <scope>NUCLEOTIDE SEQUENCE [LARGE SCALE GENOMIC DNA]</scope>
    <source>
        <strain evidence="3">GT-2023</strain>
        <tissue evidence="3">Liver</tissue>
    </source>
</reference>
<accession>A0ABR3MN90</accession>
<name>A0ABR3MN90_9TELE</name>
<protein>
    <submittedName>
        <fullName evidence="3">Uncharacterized protein</fullName>
    </submittedName>
</protein>
<evidence type="ECO:0000256" key="1">
    <source>
        <dbReference type="SAM" id="Coils"/>
    </source>
</evidence>
<sequence>MTQDKKRKSKSMDSSLSLGACVTVDFDSDSGALVPLPETPLKEPKNKKGRNDDGDGDLQSPLATVIITSLKSVINERADILDKGIVEFLTEEFKDVKGKVERVDKRMTTAEKRIGELENKVQDLSRYQRRWNLRLYGLPEQQGENVRQKVLDICEAVIPTFAGKSHEFIDVVHRLGKVRSESALSSGQKPRRDALWKAAKNSPYLAKHHLRFVEDLSPEDREQRNKLWPLVEKARQQGRRAHFVGPKAYIDGKELVLQDMEVTE</sequence>
<evidence type="ECO:0000313" key="4">
    <source>
        <dbReference type="Proteomes" id="UP001558613"/>
    </source>
</evidence>
<feature type="coiled-coil region" evidence="1">
    <location>
        <begin position="86"/>
        <end position="127"/>
    </location>
</feature>
<comment type="caution">
    <text evidence="3">The sequence shown here is derived from an EMBL/GenBank/DDBJ whole genome shotgun (WGS) entry which is preliminary data.</text>
</comment>
<feature type="compositionally biased region" description="Basic and acidic residues" evidence="2">
    <location>
        <begin position="40"/>
        <end position="53"/>
    </location>
</feature>
<feature type="region of interest" description="Disordered" evidence="2">
    <location>
        <begin position="28"/>
        <end position="58"/>
    </location>
</feature>
<evidence type="ECO:0000256" key="2">
    <source>
        <dbReference type="SAM" id="MobiDB-lite"/>
    </source>
</evidence>
<proteinExistence type="predicted"/>
<dbReference type="EMBL" id="JAYMGO010000010">
    <property type="protein sequence ID" value="KAL1266096.1"/>
    <property type="molecule type" value="Genomic_DNA"/>
</dbReference>
<gene>
    <name evidence="3" type="ORF">QQF64_001771</name>
</gene>
<organism evidence="3 4">
    <name type="scientific">Cirrhinus molitorella</name>
    <name type="common">mud carp</name>
    <dbReference type="NCBI Taxonomy" id="172907"/>
    <lineage>
        <taxon>Eukaryota</taxon>
        <taxon>Metazoa</taxon>
        <taxon>Chordata</taxon>
        <taxon>Craniata</taxon>
        <taxon>Vertebrata</taxon>
        <taxon>Euteleostomi</taxon>
        <taxon>Actinopterygii</taxon>
        <taxon>Neopterygii</taxon>
        <taxon>Teleostei</taxon>
        <taxon>Ostariophysi</taxon>
        <taxon>Cypriniformes</taxon>
        <taxon>Cyprinidae</taxon>
        <taxon>Labeoninae</taxon>
        <taxon>Labeonini</taxon>
        <taxon>Cirrhinus</taxon>
    </lineage>
</organism>
<keyword evidence="4" id="KW-1185">Reference proteome</keyword>